<keyword evidence="1" id="KW-0472">Membrane</keyword>
<feature type="transmembrane region" description="Helical" evidence="1">
    <location>
        <begin position="12"/>
        <end position="31"/>
    </location>
</feature>
<dbReference type="HOGENOM" id="CLU_1892480_0_0_6"/>
<reference evidence="2 3" key="1">
    <citation type="submission" date="2007-08" db="EMBL/GenBank/DDBJ databases">
        <authorList>
            <consortium name="The Citrobacter koseri Genome Sequencing Project"/>
            <person name="McClelland M."/>
            <person name="Sanderson E.K."/>
            <person name="Porwollik S."/>
            <person name="Spieth J."/>
            <person name="Clifton W.S."/>
            <person name="Latreille P."/>
            <person name="Courtney L."/>
            <person name="Wang C."/>
            <person name="Pepin K."/>
            <person name="Bhonagiri V."/>
            <person name="Nash W."/>
            <person name="Johnson M."/>
            <person name="Thiruvilangam P."/>
            <person name="Wilson R."/>
        </authorList>
    </citation>
    <scope>NUCLEOTIDE SEQUENCE [LARGE SCALE GENOMIC DNA]</scope>
    <source>
        <strain evidence="3">ATCC BAA-895 / CDC 4225-83 / SGSC4696</strain>
    </source>
</reference>
<protein>
    <submittedName>
        <fullName evidence="2">Uncharacterized protein</fullName>
    </submittedName>
</protein>
<keyword evidence="1" id="KW-1133">Transmembrane helix</keyword>
<proteinExistence type="predicted"/>
<evidence type="ECO:0000256" key="1">
    <source>
        <dbReference type="SAM" id="Phobius"/>
    </source>
</evidence>
<evidence type="ECO:0000313" key="3">
    <source>
        <dbReference type="Proteomes" id="UP000008148"/>
    </source>
</evidence>
<organism evidence="2 3">
    <name type="scientific">Citrobacter koseri (strain ATCC BAA-895 / CDC 4225-83 / SGSC4696)</name>
    <dbReference type="NCBI Taxonomy" id="290338"/>
    <lineage>
        <taxon>Bacteria</taxon>
        <taxon>Pseudomonadati</taxon>
        <taxon>Pseudomonadota</taxon>
        <taxon>Gammaproteobacteria</taxon>
        <taxon>Enterobacterales</taxon>
        <taxon>Enterobacteriaceae</taxon>
        <taxon>Citrobacter</taxon>
    </lineage>
</organism>
<feature type="transmembrane region" description="Helical" evidence="1">
    <location>
        <begin position="68"/>
        <end position="90"/>
    </location>
</feature>
<dbReference type="EMBL" id="CP000822">
    <property type="protein sequence ID" value="ABV14594.1"/>
    <property type="molecule type" value="Genomic_DNA"/>
</dbReference>
<feature type="transmembrane region" description="Helical" evidence="1">
    <location>
        <begin position="102"/>
        <end position="126"/>
    </location>
</feature>
<dbReference type="KEGG" id="cko:CKO_03514"/>
<name>A8AM81_CITK8</name>
<keyword evidence="1" id="KW-0812">Transmembrane</keyword>
<dbReference type="GeneID" id="45138688"/>
<accession>A8AM81</accession>
<dbReference type="Proteomes" id="UP000008148">
    <property type="component" value="Chromosome"/>
</dbReference>
<gene>
    <name evidence="2" type="ordered locus">CKO_03514</name>
</gene>
<dbReference type="RefSeq" id="WP_012134295.1">
    <property type="nucleotide sequence ID" value="NC_009792.1"/>
</dbReference>
<evidence type="ECO:0000313" key="2">
    <source>
        <dbReference type="EMBL" id="ABV14594.1"/>
    </source>
</evidence>
<dbReference type="AlphaFoldDB" id="A8AM81"/>
<keyword evidence="3" id="KW-1185">Reference proteome</keyword>
<sequence>MNYQPTKKSIDILCLVIIILTMAALIIIVIVKDSKNLPIPKELLLLPPIIASLGIIRFYKSQEKLIEILFGISGSLAALSMCIDSISFLPNDLFAYFMQNKVGYLSLSIIAALLVAKTLISIADYITPSSPPRP</sequence>